<feature type="compositionally biased region" description="Low complexity" evidence="1">
    <location>
        <begin position="198"/>
        <end position="220"/>
    </location>
</feature>
<feature type="compositionally biased region" description="Basic residues" evidence="1">
    <location>
        <begin position="56"/>
        <end position="65"/>
    </location>
</feature>
<accession>A0ABQ9VSX7</accession>
<organism evidence="2 3">
    <name type="scientific">Saguinus oedipus</name>
    <name type="common">Cotton-top tamarin</name>
    <name type="synonym">Oedipomidas oedipus</name>
    <dbReference type="NCBI Taxonomy" id="9490"/>
    <lineage>
        <taxon>Eukaryota</taxon>
        <taxon>Metazoa</taxon>
        <taxon>Chordata</taxon>
        <taxon>Craniata</taxon>
        <taxon>Vertebrata</taxon>
        <taxon>Euteleostomi</taxon>
        <taxon>Mammalia</taxon>
        <taxon>Eutheria</taxon>
        <taxon>Euarchontoglires</taxon>
        <taxon>Primates</taxon>
        <taxon>Haplorrhini</taxon>
        <taxon>Platyrrhini</taxon>
        <taxon>Cebidae</taxon>
        <taxon>Callitrichinae</taxon>
        <taxon>Saguinus</taxon>
    </lineage>
</organism>
<feature type="compositionally biased region" description="Pro residues" evidence="1">
    <location>
        <begin position="120"/>
        <end position="150"/>
    </location>
</feature>
<name>A0ABQ9VSX7_SAGOE</name>
<gene>
    <name evidence="2" type="ORF">P7K49_012258</name>
</gene>
<evidence type="ECO:0000313" key="3">
    <source>
        <dbReference type="Proteomes" id="UP001266305"/>
    </source>
</evidence>
<feature type="compositionally biased region" description="Low complexity" evidence="1">
    <location>
        <begin position="388"/>
        <end position="399"/>
    </location>
</feature>
<feature type="region of interest" description="Disordered" evidence="1">
    <location>
        <begin position="1"/>
        <end position="231"/>
    </location>
</feature>
<feature type="region of interest" description="Disordered" evidence="1">
    <location>
        <begin position="251"/>
        <end position="358"/>
    </location>
</feature>
<comment type="caution">
    <text evidence="2">The sequence shown here is derived from an EMBL/GenBank/DDBJ whole genome shotgun (WGS) entry which is preliminary data.</text>
</comment>
<reference evidence="2 3" key="1">
    <citation type="submission" date="2023-05" db="EMBL/GenBank/DDBJ databases">
        <title>B98-5 Cell Line De Novo Hybrid Assembly: An Optical Mapping Approach.</title>
        <authorList>
            <person name="Kananen K."/>
            <person name="Auerbach J.A."/>
            <person name="Kautto E."/>
            <person name="Blachly J.S."/>
        </authorList>
    </citation>
    <scope>NUCLEOTIDE SEQUENCE [LARGE SCALE GENOMIC DNA]</scope>
    <source>
        <strain evidence="2">B95-8</strain>
        <tissue evidence="2">Cell line</tissue>
    </source>
</reference>
<evidence type="ECO:0000313" key="2">
    <source>
        <dbReference type="EMBL" id="KAK2112511.1"/>
    </source>
</evidence>
<dbReference type="Proteomes" id="UP001266305">
    <property type="component" value="Unassembled WGS sequence"/>
</dbReference>
<dbReference type="EMBL" id="JASSZA010000005">
    <property type="protein sequence ID" value="KAK2112511.1"/>
    <property type="molecule type" value="Genomic_DNA"/>
</dbReference>
<sequence>MHQTRTPSLLLEGRGEGKTLPRRHSCPGPEVCPPLQSATGSAASPSAIRDPAKQYVRSKSRAAQHRGKEERRRGPGGAEATALAPKNLGTSALADRNRPGCPSPAPRRRERKMPRDLPGRPAPPPRRPRRPAAPPAPRPPPLAAASPSPPGLARTLLAPRAARKGACDMRAAPSCPRGPDAAAATAAAPRGINPGLPSPISASPVASASASSSGGCAAPSHPHSRRPWTGKTAGISLTRFWLWLRGTNLPSPGPPPFGDTHNSARSSPGFSAGEEEEAEEAAARPSPERPRPPRPRAPLARPLAITAVLQDPPLGGMAQATPPALPFHSRLRRPSTPGRVPSPPGQKPEIHCPPHQLRFDPLGPGALRYLDSLGNSRGAACPRPSPGAQAAAAALNASARGEPRPRCPNALSIQRWSGAEWAFGAAGPSTLAAPPGGDDVLHFVGTAVGTWDPFKTKPRGAGKLVPGKPRLGSAIRPREQPRLLASASAGP</sequence>
<protein>
    <recommendedName>
        <fullName evidence="4">Basic proline-rich protein-like</fullName>
    </recommendedName>
</protein>
<evidence type="ECO:0000256" key="1">
    <source>
        <dbReference type="SAM" id="MobiDB-lite"/>
    </source>
</evidence>
<feature type="region of interest" description="Disordered" evidence="1">
    <location>
        <begin position="378"/>
        <end position="409"/>
    </location>
</feature>
<evidence type="ECO:0008006" key="4">
    <source>
        <dbReference type="Google" id="ProtNLM"/>
    </source>
</evidence>
<feature type="compositionally biased region" description="Low complexity" evidence="1">
    <location>
        <begin position="151"/>
        <end position="160"/>
    </location>
</feature>
<feature type="region of interest" description="Disordered" evidence="1">
    <location>
        <begin position="451"/>
        <end position="491"/>
    </location>
</feature>
<feature type="compositionally biased region" description="Polar residues" evidence="1">
    <location>
        <begin position="260"/>
        <end position="269"/>
    </location>
</feature>
<keyword evidence="3" id="KW-1185">Reference proteome</keyword>
<proteinExistence type="predicted"/>